<name>A0AAD4DFV2_9FUNG</name>
<keyword evidence="3" id="KW-1185">Reference proteome</keyword>
<evidence type="ECO:0000313" key="3">
    <source>
        <dbReference type="Proteomes" id="UP001194580"/>
    </source>
</evidence>
<dbReference type="EMBL" id="JAAAIL010000309">
    <property type="protein sequence ID" value="KAG0277054.1"/>
    <property type="molecule type" value="Genomic_DNA"/>
</dbReference>
<feature type="region of interest" description="Disordered" evidence="1">
    <location>
        <begin position="201"/>
        <end position="230"/>
    </location>
</feature>
<dbReference type="Proteomes" id="UP001194580">
    <property type="component" value="Unassembled WGS sequence"/>
</dbReference>
<comment type="caution">
    <text evidence="2">The sequence shown here is derived from an EMBL/GenBank/DDBJ whole genome shotgun (WGS) entry which is preliminary data.</text>
</comment>
<reference evidence="2" key="1">
    <citation type="journal article" date="2020" name="Fungal Divers.">
        <title>Resolving the Mortierellaceae phylogeny through synthesis of multi-gene phylogenetics and phylogenomics.</title>
        <authorList>
            <person name="Vandepol N."/>
            <person name="Liber J."/>
            <person name="Desiro A."/>
            <person name="Na H."/>
            <person name="Kennedy M."/>
            <person name="Barry K."/>
            <person name="Grigoriev I.V."/>
            <person name="Miller A.N."/>
            <person name="O'Donnell K."/>
            <person name="Stajich J.E."/>
            <person name="Bonito G."/>
        </authorList>
    </citation>
    <scope>NUCLEOTIDE SEQUENCE</scope>
    <source>
        <strain evidence="2">NRRL 28262</strain>
    </source>
</reference>
<feature type="compositionally biased region" description="Polar residues" evidence="1">
    <location>
        <begin position="281"/>
        <end position="292"/>
    </location>
</feature>
<feature type="region of interest" description="Disordered" evidence="1">
    <location>
        <begin position="312"/>
        <end position="566"/>
    </location>
</feature>
<evidence type="ECO:0000256" key="1">
    <source>
        <dbReference type="SAM" id="MobiDB-lite"/>
    </source>
</evidence>
<feature type="compositionally biased region" description="Acidic residues" evidence="1">
    <location>
        <begin position="375"/>
        <end position="386"/>
    </location>
</feature>
<dbReference type="AlphaFoldDB" id="A0AAD4DFV2"/>
<protein>
    <submittedName>
        <fullName evidence="2">Uncharacterized protein</fullName>
    </submittedName>
</protein>
<feature type="region of interest" description="Disordered" evidence="1">
    <location>
        <begin position="267"/>
        <end position="292"/>
    </location>
</feature>
<feature type="compositionally biased region" description="Polar residues" evidence="1">
    <location>
        <begin position="211"/>
        <end position="226"/>
    </location>
</feature>
<feature type="compositionally biased region" description="Basic and acidic residues" evidence="1">
    <location>
        <begin position="335"/>
        <end position="346"/>
    </location>
</feature>
<feature type="compositionally biased region" description="Basic and acidic residues" evidence="1">
    <location>
        <begin position="522"/>
        <end position="543"/>
    </location>
</feature>
<evidence type="ECO:0000313" key="2">
    <source>
        <dbReference type="EMBL" id="KAG0277054.1"/>
    </source>
</evidence>
<accession>A0AAD4DFV2</accession>
<feature type="compositionally biased region" description="Low complexity" evidence="1">
    <location>
        <begin position="201"/>
        <end position="210"/>
    </location>
</feature>
<organism evidence="2 3">
    <name type="scientific">Linnemannia exigua</name>
    <dbReference type="NCBI Taxonomy" id="604196"/>
    <lineage>
        <taxon>Eukaryota</taxon>
        <taxon>Fungi</taxon>
        <taxon>Fungi incertae sedis</taxon>
        <taxon>Mucoromycota</taxon>
        <taxon>Mortierellomycotina</taxon>
        <taxon>Mortierellomycetes</taxon>
        <taxon>Mortierellales</taxon>
        <taxon>Mortierellaceae</taxon>
        <taxon>Linnemannia</taxon>
    </lineage>
</organism>
<feature type="compositionally biased region" description="Low complexity" evidence="1">
    <location>
        <begin position="404"/>
        <end position="496"/>
    </location>
</feature>
<gene>
    <name evidence="2" type="ORF">BGZ95_006605</name>
</gene>
<proteinExistence type="predicted"/>
<sequence length="1042" mass="115159">MSDSPPPPPQPLAPMFQQTIQGILARNVANNHITVPVHYHQPTGTRYIPMSVLHQVYPGIIRLQVDGQEIQPRRGLPTVQTMFEGVLSQWVDEASLVSYEEGEEEESGGFVGDLSTPEVENGSAQSPYVLFRQEGDGSVAVGGGSQGSHVSTSNFFPNNSVNPALLSQPESRALSDEGASEDNIEWIEYRPDSIVQVVYCTPGPTTETTTDGSSQRPGAGTSQNSADFPPSFWERIRQEIRAAMQQYHRELIEEVQVQAQAQVQAQVEAQDQTQAPAQGGNDKNNPSPCSSSYIEIKHSANRVRSPFADSIISVSSSASAPSPPPDDTQESRPVNTKEGKDRKRDRDEDDNEDSSPSLFGSEKRLKASPASPNGGDEEEDDEETDSQESPKPESSGFGSGSGSDSGSDPSYRPGSGSSSSSNSGSDSRGSPYGSSSGSGASSSNRSCSSSALGSGAGSSSKGPSEASSGTGSSSLVLSAASSSETTLETLETSPSAPLEGAETPAAHSPSDELIEEDVMMIRSEEGANKPENNTNDRDSAKDSDNDEYIDDDNHIDGEEDDTQPFRFTDNQLRDFVARRKGLLVRETQAVTIALKSNKEARQFCKFLASQDYFGRWLNIRLTWNWDRDELGVLVQALTDSPIETLFLDGCCDHAAAATSTATVPGTRQRVLTLPSSSPRLGHQTMDNRTRTRRYDPLIRLFRNNRFRELHFYGLPNLLQHSMAPVPWVLSHVHSFHLHANIDSWEDFQANRFLQFVKRATNLEHLRVDCPTDQYHIYTDNIERALNQTERNKHSPPLNIHFQHHQRRHTLLRVKYDPWDREVKEFEVDLIGAYSESNIAWSLVLEQFVDGALVSVAFNNMPDERWMGIMMNWVNTHMHKRSLGLRNLVLDCMHFGPTQFHDLIELLMLIQPRLQTLDLRNVYISFPSRSNSASPATIRSTTMLGRDQDLANDAAASVPMITWPTLIKSLNFSVLVSLRIKISNLQDRDIDDFVKCLRTMAFGSKKLNLEKLLLQGAQLSVHGEKTLVKEVEAFMPSVDVKFR</sequence>